<dbReference type="GO" id="GO:0003968">
    <property type="term" value="F:RNA-directed RNA polymerase activity"/>
    <property type="evidence" value="ECO:0007669"/>
    <property type="project" value="UniProtKB-EC"/>
</dbReference>
<dbReference type="GO" id="GO:0039694">
    <property type="term" value="P:viral RNA genome replication"/>
    <property type="evidence" value="ECO:0007669"/>
    <property type="project" value="InterPro"/>
</dbReference>
<evidence type="ECO:0000313" key="9">
    <source>
        <dbReference type="Proteomes" id="UP001156925"/>
    </source>
</evidence>
<proteinExistence type="predicted"/>
<evidence type="ECO:0000256" key="5">
    <source>
        <dbReference type="ARBA" id="ARBA00030436"/>
    </source>
</evidence>
<evidence type="ECO:0000256" key="6">
    <source>
        <dbReference type="ARBA" id="ARBA00031012"/>
    </source>
</evidence>
<dbReference type="EMBL" id="MN661015">
    <property type="protein sequence ID" value="QHA33854.1"/>
    <property type="molecule type" value="Genomic_RNA"/>
</dbReference>
<dbReference type="Proteomes" id="UP001156925">
    <property type="component" value="Genome"/>
</dbReference>
<dbReference type="InterPro" id="IPR007099">
    <property type="entry name" value="RNA-dir_pol_NSvirus"/>
</dbReference>
<protein>
    <recommendedName>
        <fullName evidence="2">RNA-directed RNA polymerase L</fullName>
        <ecNumber evidence="1">2.7.7.48</ecNumber>
    </recommendedName>
    <alternativeName>
        <fullName evidence="4">Large structural protein</fullName>
    </alternativeName>
    <alternativeName>
        <fullName evidence="6">Replicase</fullName>
    </alternativeName>
    <alternativeName>
        <fullName evidence="5">Transcriptase</fullName>
    </alternativeName>
</protein>
<evidence type="ECO:0000256" key="4">
    <source>
        <dbReference type="ARBA" id="ARBA00030285"/>
    </source>
</evidence>
<evidence type="ECO:0000313" key="8">
    <source>
        <dbReference type="EMBL" id="QHA33854.1"/>
    </source>
</evidence>
<reference evidence="8 9" key="1">
    <citation type="submission" date="2019-10" db="EMBL/GenBank/DDBJ databases">
        <authorList>
            <person name="Nitsche A."/>
            <person name="Hankeln T."/>
            <person name="Acosta O."/>
            <person name="Velez I.D."/>
            <person name="Schiemann D.J."/>
        </authorList>
    </citation>
    <scope>NUCLEOTIDE SEQUENCE [LARGE SCALE GENOMIC DNA]</scope>
    <source>
        <strain evidence="8 9">GV/Mati1754-5</strain>
    </source>
</reference>
<dbReference type="RefSeq" id="YP_010840748.1">
    <property type="nucleotide sequence ID" value="NC_078989.1"/>
</dbReference>
<feature type="domain" description="RdRp catalytic" evidence="7">
    <location>
        <begin position="869"/>
        <end position="1062"/>
    </location>
</feature>
<keyword evidence="9" id="KW-1185">Reference proteome</keyword>
<dbReference type="EC" id="2.7.7.48" evidence="1"/>
<accession>A0A6B9KGI9</accession>
<dbReference type="KEGG" id="vg:80554347"/>
<name>A0A6B9KGI9_9VIRU</name>
<evidence type="ECO:0000256" key="3">
    <source>
        <dbReference type="ARBA" id="ARBA00022679"/>
    </source>
</evidence>
<evidence type="ECO:0000259" key="7">
    <source>
        <dbReference type="PROSITE" id="PS50525"/>
    </source>
</evidence>
<keyword evidence="3" id="KW-0808">Transferase</keyword>
<sequence>MCLFRNLMIIGDVAVSRSPEEVGVRKKVKYKMLMDSIKIANPNLMIIFEAFIFKDDGSNIEQVQERIKEIIKDRLPFMTWKFGDWEKRLREEILSWNYRLNYISSNVIDKQSYIYSYQQLMANEESEILLGNMYIVDEYTPKVSEREIAKYIFNEITNENNEHIKLTKNIDIDSSKNKIDELREVEFDDAAIKHCIPYIFNSGDRTKSMDLELLEDYKNDLSSHNQSLANLFPTGNQLNKMFNIKKDFLEIRKNQGNKNRSDFLKEIKGKYNQVTPYYCRSNELIENKDPSNIKELYLGKVNKHNDMKKPASIKKSQYKECVDQIDGLINIMNRESKSKSINLTFDTPDRGDRYKREKILIDKLSPEFERMNSKIVTCLLSCVRKLVNDVAHMPTSMKPGIYYSVPIQKNMITMIFTGTNLTKRNPSVYFATISRFKKDDEQDMELFRVQHNISLVKNETEDYYYLSSKLNKYELEKMSKLCNVDSEFRTHYMSMMSMCDLNDEDKEKYLHSYSGLMGLVLLDLHQKPSEMLDLMKYLVAMPMSTHSSLDKLLEDKLMIMLKTNLDVFIYENIFKFLKRNIELNKTRRTNTIKVQKNGYILPDSFNIEGEYSMFCNVNIVTKSLLFYISESQLIFHARPKKLYNSQFIDKCAFKVADYNNRMETDEQMNKGWTTKGYNLLDEGKFDFPFLSDFSFSRDAMYYAQLDEDANLARFIPSLISTSNKKVSELFPNNLSMRGACIIPGSKLDKSINAMGMSKEKIDEIRKKVNKYHKNKDSSKLIKIKRSTTAMLSGLKMMEDYIKTDNTEKCRVGQIMSDHKDDKMYFNMSEKEQRGGGRPIGSADFYTKQRLYCIEMIYQKIGEKQGENLMAKKVNRSAKLSDVSREMITQAVKEDKKILSYIVMDQSQFSESDNINKFIANIEDNRCIPANLKSDMIDSIDKMKSREQFFPKIPIKLTKEMPKYITENGGIKGVAGWVQGMLNISSTHIHIIAVKWITKLFNRFYKEFVNKEFDEIKVEHLVNSDDSFAVVCSKLPHMITDFYEFFLLAKRMFCLKQNKKKSYMSTMIGEVIQKYVANGSTVNIWAKDAVSVFNSMRGLDMYKDITAALGSLQTLSRNGAPEDACCYVRAECKTKIMNTYNVNKGKINDLDSLEIDIGKLPVELLGWPKYITTYELCVSGSLAQSHYCMTNYKLSIDENGIMSSKEASIVTAAILVNMSRKIGDEEEVNVYDKEENVQEENILSKSVKRVREILEYDDSIDEIDNLDIDELQIDLSTREKNVIAFRSMGLSVLSGNFTRSMLNPFSFCHPFTQKVTDTVKFLKQIEGDPSGLQGLLKVRTSIKTSVSDIKNSISSLLMNLSESGFNNDFRMIASASSIVASSRSVLIGNSKNRHTIRDCFKVLCDISYKMYSKALYRKSQEYFQTIMRDPTYRSEMADEILVNMRDVGFIEARPNVVTLMPEMESDLGITNPLQLVLAEIVKPGVISSEGYSLNYPDQLTSDINIIKSKFGDWLDLSNDKLQVACGIYYHYLNVRRGRYVVGPPLDKSDMMSFLISWYKEKISGNISLVSEFTGTTLSRIEEFKDYSPNLLMSVTEMYFKLCVINKIIDKEVFINNVEMTMRGYKYNLKNLINNELFDALVNELDTQFRTIVGAMALDVTGDDKWLRKYIKSETVKIDWVKEQRKDFNPASKRVTWVGEFIVDVVKGEDAVRITGEPGKMKMIKSTTQNVRKISELLLYLRKNNRFDNYEIKQDINHLYNDRFFSTWDDIDIVTFETVLDPSGKYPNIRTNPIKEGKDISYFKEKGMIPIEIVNRKDISSGKSKNEEYIKFEIEVGRFNNLIGITKSMQNIYDAKTGTSKLTEKDIRNRITRIDSNYSRFTTTGMSSKNITIAGINLDIFIKDDEIKKIIRNQINMISSANIKKYINMIVTPYQVLSSIFKVMCSVHIGTSRYEDELFSEMKIIDIDITADALNYEQDIEKLMSEETELDELVTSQIIDLDGSIASKLLNSYSATKYDKEDLIELTTMLSSKQLGDKMKRLLEVGDRDNWSWESEIIENGSSIFSMFMTGEVEDARDFVAEPDNDDDLEEELFNPIDDDCYLNNKTKSYCEKVISDMSRLMNNVLANKLYKYDVITSFMYKTLDNKLNRRNKYIDIAKLITYNIDKTIRSIQ</sequence>
<organism evidence="8 9">
    <name type="scientific">Guagua virus</name>
    <dbReference type="NCBI Taxonomy" id="2689370"/>
    <lineage>
        <taxon>Viruses</taxon>
        <taxon>Riboviria</taxon>
        <taxon>Orthornavirae</taxon>
        <taxon>Negarnaviricota</taxon>
        <taxon>Polyploviricotina</taxon>
        <taxon>Bunyaviricetes</taxon>
        <taxon>Elliovirales</taxon>
        <taxon>Phasmaviridae</taxon>
        <taxon>Feravirus</taxon>
        <taxon>Feravirus guaguaense</taxon>
    </lineage>
</organism>
<dbReference type="GeneID" id="80554347"/>
<dbReference type="PROSITE" id="PS50525">
    <property type="entry name" value="RDRP_SSRNA_NEG_SEG"/>
    <property type="match status" value="1"/>
</dbReference>
<evidence type="ECO:0000256" key="1">
    <source>
        <dbReference type="ARBA" id="ARBA00012494"/>
    </source>
</evidence>
<evidence type="ECO:0000256" key="2">
    <source>
        <dbReference type="ARBA" id="ARBA00018602"/>
    </source>
</evidence>